<keyword evidence="2" id="KW-1185">Reference proteome</keyword>
<sequence>FSNKLVSSSAYCLCNRETLPFHLPNRNLNDSKRFVFWGQRFVGGFEGFDFNHGAKKIFDADDRGEVIDGDLGKHFDVGLVGEDARQETIMQYSHENPNRTVTKNKRLDDCLRYCIVAGKKVLEDVDLGGEKLSKVVEKPGDNSLAKLKHLYTHAKDLSQSEESVSNMLMNQLDALLPSGTQGQQRRRN</sequence>
<dbReference type="EMBL" id="JAATIQ010000118">
    <property type="protein sequence ID" value="KAF4380596.1"/>
    <property type="molecule type" value="Genomic_DNA"/>
</dbReference>
<feature type="non-terminal residue" evidence="1">
    <location>
        <position position="1"/>
    </location>
</feature>
<evidence type="ECO:0000313" key="2">
    <source>
        <dbReference type="Proteomes" id="UP000583929"/>
    </source>
</evidence>
<evidence type="ECO:0000313" key="1">
    <source>
        <dbReference type="EMBL" id="KAF4380596.1"/>
    </source>
</evidence>
<proteinExistence type="predicted"/>
<reference evidence="1 2" key="1">
    <citation type="journal article" date="2020" name="bioRxiv">
        <title>Sequence and annotation of 42 cannabis genomes reveals extensive copy number variation in cannabinoid synthesis and pathogen resistance genes.</title>
        <authorList>
            <person name="Mckernan K.J."/>
            <person name="Helbert Y."/>
            <person name="Kane L.T."/>
            <person name="Ebling H."/>
            <person name="Zhang L."/>
            <person name="Liu B."/>
            <person name="Eaton Z."/>
            <person name="Mclaughlin S."/>
            <person name="Kingan S."/>
            <person name="Baybayan P."/>
            <person name="Concepcion G."/>
            <person name="Jordan M."/>
            <person name="Riva A."/>
            <person name="Barbazuk W."/>
            <person name="Harkins T."/>
        </authorList>
    </citation>
    <scope>NUCLEOTIDE SEQUENCE [LARGE SCALE GENOMIC DNA]</scope>
    <source>
        <strain evidence="2">cv. Jamaican Lion 4</strain>
        <tissue evidence="1">Leaf</tissue>
    </source>
</reference>
<protein>
    <submittedName>
        <fullName evidence="1">Uncharacterized protein</fullName>
    </submittedName>
</protein>
<comment type="caution">
    <text evidence="1">The sequence shown here is derived from an EMBL/GenBank/DDBJ whole genome shotgun (WGS) entry which is preliminary data.</text>
</comment>
<accession>A0A7J6GC95</accession>
<dbReference type="Proteomes" id="UP000583929">
    <property type="component" value="Unassembled WGS sequence"/>
</dbReference>
<gene>
    <name evidence="1" type="ORF">G4B88_008747</name>
</gene>
<name>A0A7J6GC95_CANSA</name>
<organism evidence="1 2">
    <name type="scientific">Cannabis sativa</name>
    <name type="common">Hemp</name>
    <name type="synonym">Marijuana</name>
    <dbReference type="NCBI Taxonomy" id="3483"/>
    <lineage>
        <taxon>Eukaryota</taxon>
        <taxon>Viridiplantae</taxon>
        <taxon>Streptophyta</taxon>
        <taxon>Embryophyta</taxon>
        <taxon>Tracheophyta</taxon>
        <taxon>Spermatophyta</taxon>
        <taxon>Magnoliopsida</taxon>
        <taxon>eudicotyledons</taxon>
        <taxon>Gunneridae</taxon>
        <taxon>Pentapetalae</taxon>
        <taxon>rosids</taxon>
        <taxon>fabids</taxon>
        <taxon>Rosales</taxon>
        <taxon>Cannabaceae</taxon>
        <taxon>Cannabis</taxon>
    </lineage>
</organism>
<dbReference type="AlphaFoldDB" id="A0A7J6GC95"/>
<feature type="non-terminal residue" evidence="1">
    <location>
        <position position="188"/>
    </location>
</feature>